<dbReference type="KEGG" id="sfy:GFH48_01520"/>
<dbReference type="AlphaFoldDB" id="A0A5Q0L567"/>
<evidence type="ECO:0000313" key="2">
    <source>
        <dbReference type="Proteomes" id="UP000326179"/>
    </source>
</evidence>
<protein>
    <submittedName>
        <fullName evidence="1">Uncharacterized protein</fullName>
    </submittedName>
</protein>
<proteinExistence type="predicted"/>
<evidence type="ECO:0000313" key="1">
    <source>
        <dbReference type="EMBL" id="QFZ72113.1"/>
    </source>
</evidence>
<gene>
    <name evidence="1" type="ORF">GFH48_01520</name>
</gene>
<dbReference type="RefSeq" id="WP_153286481.1">
    <property type="nucleotide sequence ID" value="NZ_CP045643.1"/>
</dbReference>
<accession>A0A5Q0L567</accession>
<dbReference type="Proteomes" id="UP000326179">
    <property type="component" value="Chromosome"/>
</dbReference>
<name>A0A5Q0L567_9ACTN</name>
<sequence>MTTYGTILIPKPLEQAALVLGEFCAAGYATPAGPRFCLAHPDRFVDENDVFTLAGPISAELGVPVLAAFPYDGDRLELEVWRDGVRAHRYDSWPDRDAENVNRAPVGADPTAFLDFAAGPVDSHRLASALADIPIDAEDMDVDGDPGYVWAQALHWDVLHALGHPDQVIHRAQWDHLQMRGVPQALAEVLGSTELVVLGRADRLF</sequence>
<keyword evidence="2" id="KW-1185">Reference proteome</keyword>
<organism evidence="1 2">
    <name type="scientific">Streptomyces fagopyri</name>
    <dbReference type="NCBI Taxonomy" id="2662397"/>
    <lineage>
        <taxon>Bacteria</taxon>
        <taxon>Bacillati</taxon>
        <taxon>Actinomycetota</taxon>
        <taxon>Actinomycetes</taxon>
        <taxon>Kitasatosporales</taxon>
        <taxon>Streptomycetaceae</taxon>
        <taxon>Streptomyces</taxon>
    </lineage>
</organism>
<reference evidence="1 2" key="1">
    <citation type="submission" date="2019-10" db="EMBL/GenBank/DDBJ databases">
        <title>A novel species.</title>
        <authorList>
            <person name="Gao J."/>
        </authorList>
    </citation>
    <scope>NUCLEOTIDE SEQUENCE [LARGE SCALE GENOMIC DNA]</scope>
    <source>
        <strain evidence="1 2">QMT-28</strain>
    </source>
</reference>
<dbReference type="EMBL" id="CP045643">
    <property type="protein sequence ID" value="QFZ72113.1"/>
    <property type="molecule type" value="Genomic_DNA"/>
</dbReference>